<evidence type="ECO:0000313" key="1">
    <source>
        <dbReference type="EMBL" id="MES1918957.1"/>
    </source>
</evidence>
<dbReference type="Proteomes" id="UP001439008">
    <property type="component" value="Unassembled WGS sequence"/>
</dbReference>
<gene>
    <name evidence="1" type="ORF">MHBO_000841</name>
</gene>
<keyword evidence="2" id="KW-1185">Reference proteome</keyword>
<dbReference type="SUPFAM" id="SSF64288">
    <property type="entry name" value="Chorismate lyase-like"/>
    <property type="match status" value="1"/>
</dbReference>
<dbReference type="InterPro" id="IPR028978">
    <property type="entry name" value="Chorismate_lyase_/UTRA_dom_sf"/>
</dbReference>
<name>A0ABV2AH82_9EUKA</name>
<dbReference type="EMBL" id="JBDODL010000165">
    <property type="protein sequence ID" value="MES1918957.1"/>
    <property type="molecule type" value="Genomic_DNA"/>
</dbReference>
<evidence type="ECO:0000313" key="2">
    <source>
        <dbReference type="Proteomes" id="UP001439008"/>
    </source>
</evidence>
<protein>
    <submittedName>
        <fullName evidence="1">Uncharacterized protein</fullName>
    </submittedName>
</protein>
<organism evidence="1 2">
    <name type="scientific">Bonamia ostreae</name>
    <dbReference type="NCBI Taxonomy" id="126728"/>
    <lineage>
        <taxon>Eukaryota</taxon>
        <taxon>Sar</taxon>
        <taxon>Rhizaria</taxon>
        <taxon>Endomyxa</taxon>
        <taxon>Ascetosporea</taxon>
        <taxon>Haplosporida</taxon>
        <taxon>Bonamia</taxon>
    </lineage>
</organism>
<dbReference type="Gene3D" id="3.40.1410.10">
    <property type="entry name" value="Chorismate lyase-like"/>
    <property type="match status" value="1"/>
</dbReference>
<comment type="caution">
    <text evidence="1">The sequence shown here is derived from an EMBL/GenBank/DDBJ whole genome shotgun (WGS) entry which is preliminary data.</text>
</comment>
<sequence>MSYAKENINLPSLEDPNLVQTADLIWNSDFFKNMESFLENGASEINKSIEPVQIISKEEIPTELSKLLVNKDYMTSTLSLFYNSKINIEKIKKTEENDILKRSVKLNNGKECLALGFIKILLNNLGSENVRHQVVGETAPFGTILKDHGFKYGYRERIYIKLPKKDSLFKTDLFGRATIMEGNGVVVATVAEILPYYQ</sequence>
<accession>A0ABV2AH82</accession>
<proteinExistence type="predicted"/>
<reference evidence="1 2" key="1">
    <citation type="journal article" date="2024" name="BMC Biol.">
        <title>Comparative genomics of Ascetosporea gives new insight into the evolutionary basis for animal parasitism in Rhizaria.</title>
        <authorList>
            <person name="Hiltunen Thoren M."/>
            <person name="Onut-Brannstrom I."/>
            <person name="Alfjorden A."/>
            <person name="Peckova H."/>
            <person name="Swords F."/>
            <person name="Hooper C."/>
            <person name="Holzer A.S."/>
            <person name="Bass D."/>
            <person name="Burki F."/>
        </authorList>
    </citation>
    <scope>NUCLEOTIDE SEQUENCE [LARGE SCALE GENOMIC DNA]</scope>
    <source>
        <strain evidence="1">20-A016</strain>
    </source>
</reference>